<dbReference type="GO" id="GO:0020037">
    <property type="term" value="F:heme binding"/>
    <property type="evidence" value="ECO:0007669"/>
    <property type="project" value="InterPro"/>
</dbReference>
<accession>F0SQM3</accession>
<feature type="chain" id="PRO_5003257227" description="Cytochrome c class II" evidence="2">
    <location>
        <begin position="23"/>
        <end position="243"/>
    </location>
</feature>
<proteinExistence type="predicted"/>
<evidence type="ECO:0000256" key="2">
    <source>
        <dbReference type="SAM" id="SignalP"/>
    </source>
</evidence>
<feature type="coiled-coil region" evidence="1">
    <location>
        <begin position="39"/>
        <end position="66"/>
    </location>
</feature>
<evidence type="ECO:0008006" key="5">
    <source>
        <dbReference type="Google" id="ProtNLM"/>
    </source>
</evidence>
<dbReference type="AlphaFoldDB" id="F0SQM3"/>
<dbReference type="RefSeq" id="WP_013627782.1">
    <property type="nucleotide sequence ID" value="NC_015174.1"/>
</dbReference>
<name>F0SQM3_RUBBR</name>
<dbReference type="Gene3D" id="1.20.120.10">
    <property type="entry name" value="Cytochrome c/b562"/>
    <property type="match status" value="1"/>
</dbReference>
<dbReference type="Proteomes" id="UP000006860">
    <property type="component" value="Chromosome"/>
</dbReference>
<organism evidence="3 4">
    <name type="scientific">Rubinisphaera brasiliensis (strain ATCC 49424 / DSM 5305 / JCM 21570 / IAM 15109 / NBRC 103401 / IFAM 1448)</name>
    <name type="common">Planctomyces brasiliensis</name>
    <dbReference type="NCBI Taxonomy" id="756272"/>
    <lineage>
        <taxon>Bacteria</taxon>
        <taxon>Pseudomonadati</taxon>
        <taxon>Planctomycetota</taxon>
        <taxon>Planctomycetia</taxon>
        <taxon>Planctomycetales</taxon>
        <taxon>Planctomycetaceae</taxon>
        <taxon>Rubinisphaera</taxon>
    </lineage>
</organism>
<dbReference type="EMBL" id="CP002546">
    <property type="protein sequence ID" value="ADY59053.1"/>
    <property type="molecule type" value="Genomic_DNA"/>
</dbReference>
<evidence type="ECO:0000313" key="4">
    <source>
        <dbReference type="Proteomes" id="UP000006860"/>
    </source>
</evidence>
<dbReference type="HOGENOM" id="CLU_1141903_0_0_0"/>
<keyword evidence="2" id="KW-0732">Signal</keyword>
<evidence type="ECO:0000313" key="3">
    <source>
        <dbReference type="EMBL" id="ADY59053.1"/>
    </source>
</evidence>
<sequence length="243" mass="26889">MLRLICLAVAGLFAASAVPTSAPVPPAEVAPMGLITLGLEEELDRVEKLLADADKYSDNEEQLMRAGGVIACLSQAAIEHADHEQAKYAAPALRDAALELQSVGDHEEAVAVQETLKQAWEGKSEGEHEREHGWDELIGMYEMMEEMNDRNGGLSRSLRRSRGRESEQLNASTNAILALAMMADHNYLIEEEDAKTWDQLSIDYQQAMTGLIGAIKEKDQDKIAEFYKAGNRACDKCHEQFRD</sequence>
<dbReference type="STRING" id="756272.Plabr_1441"/>
<reference evidence="4" key="1">
    <citation type="submission" date="2011-02" db="EMBL/GenBank/DDBJ databases">
        <title>The complete genome of Planctomyces brasiliensis DSM 5305.</title>
        <authorList>
            <person name="Lucas S."/>
            <person name="Copeland A."/>
            <person name="Lapidus A."/>
            <person name="Bruce D."/>
            <person name="Goodwin L."/>
            <person name="Pitluck S."/>
            <person name="Kyrpides N."/>
            <person name="Mavromatis K."/>
            <person name="Pagani I."/>
            <person name="Ivanova N."/>
            <person name="Ovchinnikova G."/>
            <person name="Lu M."/>
            <person name="Detter J.C."/>
            <person name="Han C."/>
            <person name="Land M."/>
            <person name="Hauser L."/>
            <person name="Markowitz V."/>
            <person name="Cheng J.-F."/>
            <person name="Hugenholtz P."/>
            <person name="Woyke T."/>
            <person name="Wu D."/>
            <person name="Tindall B."/>
            <person name="Pomrenke H.G."/>
            <person name="Brambilla E."/>
            <person name="Klenk H.-P."/>
            <person name="Eisen J.A."/>
        </authorList>
    </citation>
    <scope>NUCLEOTIDE SEQUENCE [LARGE SCALE GENOMIC DNA]</scope>
    <source>
        <strain evidence="4">ATCC 49424 / DSM 5305 / JCM 21570 / NBRC 103401 / IFAM 1448</strain>
    </source>
</reference>
<keyword evidence="4" id="KW-1185">Reference proteome</keyword>
<keyword evidence="1" id="KW-0175">Coiled coil</keyword>
<dbReference type="GO" id="GO:0005506">
    <property type="term" value="F:iron ion binding"/>
    <property type="evidence" value="ECO:0007669"/>
    <property type="project" value="InterPro"/>
</dbReference>
<gene>
    <name evidence="3" type="ordered locus">Plabr_1441</name>
</gene>
<feature type="signal peptide" evidence="2">
    <location>
        <begin position="1"/>
        <end position="22"/>
    </location>
</feature>
<dbReference type="OrthoDB" id="211711at2"/>
<dbReference type="KEGG" id="pbs:Plabr_1441"/>
<protein>
    <recommendedName>
        <fullName evidence="5">Cytochrome c class II</fullName>
    </recommendedName>
</protein>
<evidence type="ECO:0000256" key="1">
    <source>
        <dbReference type="SAM" id="Coils"/>
    </source>
</evidence>
<dbReference type="GO" id="GO:0022900">
    <property type="term" value="P:electron transport chain"/>
    <property type="evidence" value="ECO:0007669"/>
    <property type="project" value="InterPro"/>
</dbReference>
<dbReference type="InterPro" id="IPR010980">
    <property type="entry name" value="Cyt_c/b562"/>
</dbReference>
<dbReference type="SUPFAM" id="SSF47175">
    <property type="entry name" value="Cytochromes"/>
    <property type="match status" value="1"/>
</dbReference>
<dbReference type="GO" id="GO:0009055">
    <property type="term" value="F:electron transfer activity"/>
    <property type="evidence" value="ECO:0007669"/>
    <property type="project" value="InterPro"/>
</dbReference>